<organism evidence="2 3">
    <name type="scientific">Lactuca sativa</name>
    <name type="common">Garden lettuce</name>
    <dbReference type="NCBI Taxonomy" id="4236"/>
    <lineage>
        <taxon>Eukaryota</taxon>
        <taxon>Viridiplantae</taxon>
        <taxon>Streptophyta</taxon>
        <taxon>Embryophyta</taxon>
        <taxon>Tracheophyta</taxon>
        <taxon>Spermatophyta</taxon>
        <taxon>Magnoliopsida</taxon>
        <taxon>eudicotyledons</taxon>
        <taxon>Gunneridae</taxon>
        <taxon>Pentapetalae</taxon>
        <taxon>asterids</taxon>
        <taxon>campanulids</taxon>
        <taxon>Asterales</taxon>
        <taxon>Asteraceae</taxon>
        <taxon>Cichorioideae</taxon>
        <taxon>Cichorieae</taxon>
        <taxon>Lactucinae</taxon>
        <taxon>Lactuca</taxon>
    </lineage>
</organism>
<accession>A0A9R1UTR9</accession>
<keyword evidence="3" id="KW-1185">Reference proteome</keyword>
<name>A0A9R1UTR9_LACSA</name>
<proteinExistence type="predicted"/>
<reference evidence="2 3" key="1">
    <citation type="journal article" date="2017" name="Nat. Commun.">
        <title>Genome assembly with in vitro proximity ligation data and whole-genome triplication in lettuce.</title>
        <authorList>
            <person name="Reyes-Chin-Wo S."/>
            <person name="Wang Z."/>
            <person name="Yang X."/>
            <person name="Kozik A."/>
            <person name="Arikit S."/>
            <person name="Song C."/>
            <person name="Xia L."/>
            <person name="Froenicke L."/>
            <person name="Lavelle D.O."/>
            <person name="Truco M.J."/>
            <person name="Xia R."/>
            <person name="Zhu S."/>
            <person name="Xu C."/>
            <person name="Xu H."/>
            <person name="Xu X."/>
            <person name="Cox K."/>
            <person name="Korf I."/>
            <person name="Meyers B.C."/>
            <person name="Michelmore R.W."/>
        </authorList>
    </citation>
    <scope>NUCLEOTIDE SEQUENCE [LARGE SCALE GENOMIC DNA]</scope>
    <source>
        <strain evidence="3">cv. Salinas</strain>
        <tissue evidence="2">Seedlings</tissue>
    </source>
</reference>
<gene>
    <name evidence="2" type="ORF">LSAT_V11C800399880</name>
</gene>
<dbReference type="Proteomes" id="UP000235145">
    <property type="component" value="Unassembled WGS sequence"/>
</dbReference>
<evidence type="ECO:0000313" key="2">
    <source>
        <dbReference type="EMBL" id="KAJ0192942.1"/>
    </source>
</evidence>
<sequence>MEMHVWTRRVWEMTWRVMLDIRFKSRSNSVSHMGGLGELDEDRQELDELEEQLGESVDDCLELDEPVLGLGESSRETPNPSNDYQTKCHIDIGRSESWRSSGSGDCQVAARGLLAELSSSREFPSIRNGSKATMLARLASSSFRILIRCSSYQFPDFGPMQGARPQLVRTSVRCRGQGPSQFPDFSPMQGARPQLVRTSVRCRGQGPSQFPDFGPMQGTRSQSVSGLRSDVGGKAPVSPDFGPMQGTRSQSVFVLRSDTGGKAPVSLDFGPMQGTRSQSVSGLWSDAGGKAPVSLDLGPMQWARSQSVSGLWSDAGGKAPVSLDLGPMQWARPSTQFQKRSSKRLQCTHHSHLSLAEDGAEVRRGFNGNSQEPPRRTKWKEISGRRAQQRPCFFAGGDNERDKPCGIQWRFKKWNKRWFLYNRGTNWRINKLEIPLFNGNNSNGWVLEAERRFVDYQLSEEEKLEVAVVALKGYASLWYDEEHYRRPIRDWEELKFLIIQRFGSLTFVAESWWSDYHGVRLSEHQWSLREITDLLDDGWENRGE</sequence>
<dbReference type="EMBL" id="NBSK02000008">
    <property type="protein sequence ID" value="KAJ0192942.1"/>
    <property type="molecule type" value="Genomic_DNA"/>
</dbReference>
<evidence type="ECO:0000256" key="1">
    <source>
        <dbReference type="SAM" id="MobiDB-lite"/>
    </source>
</evidence>
<protein>
    <submittedName>
        <fullName evidence="2">Uncharacterized protein</fullName>
    </submittedName>
</protein>
<feature type="region of interest" description="Disordered" evidence="1">
    <location>
        <begin position="206"/>
        <end position="246"/>
    </location>
</feature>
<comment type="caution">
    <text evidence="2">The sequence shown here is derived from an EMBL/GenBank/DDBJ whole genome shotgun (WGS) entry which is preliminary data.</text>
</comment>
<dbReference type="AlphaFoldDB" id="A0A9R1UTR9"/>
<evidence type="ECO:0000313" key="3">
    <source>
        <dbReference type="Proteomes" id="UP000235145"/>
    </source>
</evidence>